<accession>A0A8H7D6G4</accession>
<keyword evidence="2" id="KW-0812">Transmembrane</keyword>
<evidence type="ECO:0000256" key="2">
    <source>
        <dbReference type="SAM" id="Phobius"/>
    </source>
</evidence>
<feature type="transmembrane region" description="Helical" evidence="2">
    <location>
        <begin position="48"/>
        <end position="75"/>
    </location>
</feature>
<organism evidence="3 4">
    <name type="scientific">Mycena venus</name>
    <dbReference type="NCBI Taxonomy" id="2733690"/>
    <lineage>
        <taxon>Eukaryota</taxon>
        <taxon>Fungi</taxon>
        <taxon>Dikarya</taxon>
        <taxon>Basidiomycota</taxon>
        <taxon>Agaricomycotina</taxon>
        <taxon>Agaricomycetes</taxon>
        <taxon>Agaricomycetidae</taxon>
        <taxon>Agaricales</taxon>
        <taxon>Marasmiineae</taxon>
        <taxon>Mycenaceae</taxon>
        <taxon>Mycena</taxon>
    </lineage>
</organism>
<feature type="transmembrane region" description="Helical" evidence="2">
    <location>
        <begin position="180"/>
        <end position="202"/>
    </location>
</feature>
<evidence type="ECO:0000313" key="3">
    <source>
        <dbReference type="EMBL" id="KAF7360568.1"/>
    </source>
</evidence>
<feature type="transmembrane region" description="Helical" evidence="2">
    <location>
        <begin position="223"/>
        <end position="244"/>
    </location>
</feature>
<sequence length="352" mass="39361">MTIAPGTKESYIGVFLENIVYGVYLSVFFESSLLLWRKQQTRNVKQIYVIVTSALMFILITMRCVIDTIRCIVAFNTDGLDFGPPNTTMGIITNAAWFVVLYDRQTLEPTNLLYFAFRLRMRSSSIVRLSCGRRNYFVIILPTLLFLANFASSIWLIYSIVKFDPTKPVFGELTKSVNAFIYLTLFTNVICTGLISFRIFSVRRNVAGMVSTGSRSDGVTSKIVSIIVESAAIYTLMLIGQLITNRLGSFVNYIVVNCTPATIGLVFSYIIIRVSRGSSYGDSTGNVNTSLSRERRANGQTFELSQTRNNRSGTRSEVQVKLERVVHQHSDMDSASKDSESNIGKYPDGSVV</sequence>
<evidence type="ECO:0000313" key="4">
    <source>
        <dbReference type="Proteomes" id="UP000620124"/>
    </source>
</evidence>
<evidence type="ECO:0000256" key="1">
    <source>
        <dbReference type="SAM" id="MobiDB-lite"/>
    </source>
</evidence>
<feature type="transmembrane region" description="Helical" evidence="2">
    <location>
        <begin position="136"/>
        <end position="160"/>
    </location>
</feature>
<protein>
    <submittedName>
        <fullName evidence="3">Uncharacterized protein</fullName>
    </submittedName>
</protein>
<reference evidence="3" key="1">
    <citation type="submission" date="2020-05" db="EMBL/GenBank/DDBJ databases">
        <title>Mycena genomes resolve the evolution of fungal bioluminescence.</title>
        <authorList>
            <person name="Tsai I.J."/>
        </authorList>
    </citation>
    <scope>NUCLEOTIDE SEQUENCE</scope>
    <source>
        <strain evidence="3">CCC161011</strain>
    </source>
</reference>
<keyword evidence="2" id="KW-0472">Membrane</keyword>
<keyword evidence="2" id="KW-1133">Transmembrane helix</keyword>
<feature type="compositionally biased region" description="Basic and acidic residues" evidence="1">
    <location>
        <begin position="328"/>
        <end position="340"/>
    </location>
</feature>
<feature type="region of interest" description="Disordered" evidence="1">
    <location>
        <begin position="328"/>
        <end position="352"/>
    </location>
</feature>
<comment type="caution">
    <text evidence="3">The sequence shown here is derived from an EMBL/GenBank/DDBJ whole genome shotgun (WGS) entry which is preliminary data.</text>
</comment>
<dbReference type="EMBL" id="JACAZI010000005">
    <property type="protein sequence ID" value="KAF7360568.1"/>
    <property type="molecule type" value="Genomic_DNA"/>
</dbReference>
<feature type="region of interest" description="Disordered" evidence="1">
    <location>
        <begin position="281"/>
        <end position="301"/>
    </location>
</feature>
<proteinExistence type="predicted"/>
<gene>
    <name evidence="3" type="ORF">MVEN_00787900</name>
</gene>
<dbReference type="AlphaFoldDB" id="A0A8H7D6G4"/>
<feature type="compositionally biased region" description="Polar residues" evidence="1">
    <location>
        <begin position="281"/>
        <end position="291"/>
    </location>
</feature>
<dbReference type="OrthoDB" id="2751465at2759"/>
<dbReference type="Proteomes" id="UP000620124">
    <property type="component" value="Unassembled WGS sequence"/>
</dbReference>
<feature type="transmembrane region" description="Helical" evidence="2">
    <location>
        <begin position="250"/>
        <end position="272"/>
    </location>
</feature>
<name>A0A8H7D6G4_9AGAR</name>
<keyword evidence="4" id="KW-1185">Reference proteome</keyword>
<feature type="transmembrane region" description="Helical" evidence="2">
    <location>
        <begin position="19"/>
        <end position="36"/>
    </location>
</feature>